<comment type="caution">
    <text evidence="1">The sequence shown here is derived from an EMBL/GenBank/DDBJ whole genome shotgun (WGS) entry which is preliminary data.</text>
</comment>
<dbReference type="STRING" id="1125725.HMPREF1325_1840"/>
<organism evidence="1 3">
    <name type="scientific">Treponema socranskii subsp. socranskii VPI DR56BR1116 = ATCC 35536</name>
    <dbReference type="NCBI Taxonomy" id="1125725"/>
    <lineage>
        <taxon>Bacteria</taxon>
        <taxon>Pseudomonadati</taxon>
        <taxon>Spirochaetota</taxon>
        <taxon>Spirochaetia</taxon>
        <taxon>Spirochaetales</taxon>
        <taxon>Treponemataceae</taxon>
        <taxon>Treponema</taxon>
    </lineage>
</organism>
<evidence type="ECO:0000313" key="4">
    <source>
        <dbReference type="Proteomes" id="UP000016646"/>
    </source>
</evidence>
<dbReference type="Proteomes" id="UP000016646">
    <property type="component" value="Unassembled WGS sequence"/>
</dbReference>
<dbReference type="PATRIC" id="fig|1125725.3.peg.96"/>
<evidence type="ECO:0000313" key="3">
    <source>
        <dbReference type="Proteomes" id="UP000016412"/>
    </source>
</evidence>
<proteinExistence type="predicted"/>
<name>U2MFP9_TRESO</name>
<gene>
    <name evidence="2" type="ORF">HMPREF0860_1056</name>
    <name evidence="1" type="ORF">HMPREF1325_1840</name>
</gene>
<dbReference type="Proteomes" id="UP000016412">
    <property type="component" value="Unassembled WGS sequence"/>
</dbReference>
<sequence length="91" mass="10587">MPEVKKEVFVCSQKCADTFFRQIKSSRKKALRKTLEQKTENATGGDYMDMWVTLTPKEQKQLAMIGFGYLRTLSDKTPAGFYKELQRSQNR</sequence>
<evidence type="ECO:0000313" key="2">
    <source>
        <dbReference type="EMBL" id="ERK00490.1"/>
    </source>
</evidence>
<evidence type="ECO:0000313" key="1">
    <source>
        <dbReference type="EMBL" id="ERF61896.1"/>
    </source>
</evidence>
<reference evidence="3 4" key="1">
    <citation type="submission" date="2013-08" db="EMBL/GenBank/DDBJ databases">
        <authorList>
            <person name="Durkin A.S."/>
            <person name="Haft D.R."/>
            <person name="McCorrison J."/>
            <person name="Torralba M."/>
            <person name="Gillis M."/>
            <person name="Haft D.H."/>
            <person name="Methe B."/>
            <person name="Sutton G."/>
            <person name="Nelson K.E."/>
        </authorList>
    </citation>
    <scope>NUCLEOTIDE SEQUENCE [LARGE SCALE GENOMIC DNA]</scope>
    <source>
        <strain evidence="2 4">ATCC 35536</strain>
        <strain evidence="1 3">VPI DR56BR1116</strain>
    </source>
</reference>
<accession>U2MFP9</accession>
<dbReference type="EMBL" id="AUZJ01000002">
    <property type="protein sequence ID" value="ERF61896.1"/>
    <property type="molecule type" value="Genomic_DNA"/>
</dbReference>
<dbReference type="AlphaFoldDB" id="U2MFP9"/>
<dbReference type="EMBL" id="AVQI01000067">
    <property type="protein sequence ID" value="ERK00490.1"/>
    <property type="molecule type" value="Genomic_DNA"/>
</dbReference>
<keyword evidence="4" id="KW-1185">Reference proteome</keyword>
<protein>
    <submittedName>
        <fullName evidence="1">Uncharacterized protein</fullName>
    </submittedName>
</protein>